<dbReference type="InterPro" id="IPR020616">
    <property type="entry name" value="Thiolase_N"/>
</dbReference>
<dbReference type="SUPFAM" id="SSF53901">
    <property type="entry name" value="Thiolase-like"/>
    <property type="match status" value="2"/>
</dbReference>
<dbReference type="AlphaFoldDB" id="A0A3S0VII2"/>
<dbReference type="InterPro" id="IPR016039">
    <property type="entry name" value="Thiolase-like"/>
</dbReference>
<evidence type="ECO:0000256" key="3">
    <source>
        <dbReference type="ARBA" id="ARBA00022679"/>
    </source>
</evidence>
<dbReference type="EMBL" id="RYZZ01000001">
    <property type="protein sequence ID" value="RUQ32738.1"/>
    <property type="molecule type" value="Genomic_DNA"/>
</dbReference>
<protein>
    <recommendedName>
        <fullName evidence="2">acetyl-CoA C-acetyltransferase</fullName>
        <ecNumber evidence="2">2.3.1.9</ecNumber>
    </recommendedName>
    <alternativeName>
        <fullName evidence="5">Acetoacetyl-CoA thiolase</fullName>
    </alternativeName>
</protein>
<dbReference type="Gene3D" id="3.40.47.10">
    <property type="match status" value="2"/>
</dbReference>
<gene>
    <name evidence="10" type="ORF">ELQ35_01220</name>
</gene>
<dbReference type="InterPro" id="IPR020617">
    <property type="entry name" value="Thiolase_C"/>
</dbReference>
<sequence length="398" mass="42155">MVNQENPIIVAGCRTAFGQYGGILRDVPATKLGASVIEQLIQTEKISRDDVSKVIMGHCIPSVDENVPARQVVIEANLPNHVPSLTINRACCSSMTAVGLAYSEILADPNSLIIAGGMENMSRVPIPIPDLRWGSRLGSITIQDPLVLADPIRGKTAAEDAGAIAVEHGIGRELQDEWAYVSQQRYESAKKRGIFAEEIQGIEVVNKRKEIMFLEDEFPKPATTLEKLSKLATIYNSPTVTAGNAPGLDAGAAALAITSMEKVRNKELSLLAEIVAYTEICGDSGDIATTPARAIIQALEKANLSFADLKLLEINEAFAAVPLTSTKVLAETYGTSWDLVKEITNVNGGAIAIGHPVGASGARIILTLALELKRRGGGYGAAAICGGMGQGDCVIIKV</sequence>
<dbReference type="Pfam" id="PF02803">
    <property type="entry name" value="Thiolase_C"/>
    <property type="match status" value="1"/>
</dbReference>
<dbReference type="NCBIfam" id="TIGR01930">
    <property type="entry name" value="AcCoA-C-Actrans"/>
    <property type="match status" value="1"/>
</dbReference>
<dbReference type="Pfam" id="PF00108">
    <property type="entry name" value="Thiolase_N"/>
    <property type="match status" value="1"/>
</dbReference>
<feature type="active site" description="Proton acceptor" evidence="6">
    <location>
        <position position="355"/>
    </location>
</feature>
<dbReference type="RefSeq" id="WP_126863029.1">
    <property type="nucleotide sequence ID" value="NZ_JAUSTX010000003.1"/>
</dbReference>
<evidence type="ECO:0000256" key="2">
    <source>
        <dbReference type="ARBA" id="ARBA00012705"/>
    </source>
</evidence>
<feature type="active site" description="Acyl-thioester intermediate" evidence="6">
    <location>
        <position position="91"/>
    </location>
</feature>
<comment type="similarity">
    <text evidence="1 7">Belongs to the thiolase-like superfamily. Thiolase family.</text>
</comment>
<dbReference type="Proteomes" id="UP000267430">
    <property type="component" value="Unassembled WGS sequence"/>
</dbReference>
<organism evidence="10 11">
    <name type="scientific">Peribacillus cavernae</name>
    <dbReference type="NCBI Taxonomy" id="1674310"/>
    <lineage>
        <taxon>Bacteria</taxon>
        <taxon>Bacillati</taxon>
        <taxon>Bacillota</taxon>
        <taxon>Bacilli</taxon>
        <taxon>Bacillales</taxon>
        <taxon>Bacillaceae</taxon>
        <taxon>Peribacillus</taxon>
    </lineage>
</organism>
<evidence type="ECO:0000313" key="10">
    <source>
        <dbReference type="EMBL" id="RUQ32738.1"/>
    </source>
</evidence>
<name>A0A3S0VII2_9BACI</name>
<dbReference type="PANTHER" id="PTHR18919">
    <property type="entry name" value="ACETYL-COA C-ACYLTRANSFERASE"/>
    <property type="match status" value="1"/>
</dbReference>
<feature type="domain" description="Thiolase C-terminal" evidence="9">
    <location>
        <begin position="270"/>
        <end position="397"/>
    </location>
</feature>
<evidence type="ECO:0000256" key="4">
    <source>
        <dbReference type="ARBA" id="ARBA00023315"/>
    </source>
</evidence>
<accession>A0A3S0VII2</accession>
<feature type="domain" description="Thiolase N-terminal" evidence="8">
    <location>
        <begin position="8"/>
        <end position="259"/>
    </location>
</feature>
<evidence type="ECO:0000256" key="5">
    <source>
        <dbReference type="ARBA" id="ARBA00030755"/>
    </source>
</evidence>
<keyword evidence="4 7" id="KW-0012">Acyltransferase</keyword>
<evidence type="ECO:0000259" key="9">
    <source>
        <dbReference type="Pfam" id="PF02803"/>
    </source>
</evidence>
<evidence type="ECO:0000256" key="6">
    <source>
        <dbReference type="PIRSR" id="PIRSR000429-1"/>
    </source>
</evidence>
<evidence type="ECO:0000259" key="8">
    <source>
        <dbReference type="Pfam" id="PF00108"/>
    </source>
</evidence>
<dbReference type="PROSITE" id="PS00737">
    <property type="entry name" value="THIOLASE_2"/>
    <property type="match status" value="1"/>
</dbReference>
<keyword evidence="3 7" id="KW-0808">Transferase</keyword>
<dbReference type="PIRSF" id="PIRSF000429">
    <property type="entry name" value="Ac-CoA_Ac_transf"/>
    <property type="match status" value="1"/>
</dbReference>
<dbReference type="PANTHER" id="PTHR18919:SF107">
    <property type="entry name" value="ACETYL-COA ACETYLTRANSFERASE, CYTOSOLIC"/>
    <property type="match status" value="1"/>
</dbReference>
<evidence type="ECO:0000313" key="11">
    <source>
        <dbReference type="Proteomes" id="UP000267430"/>
    </source>
</evidence>
<proteinExistence type="inferred from homology"/>
<dbReference type="InterPro" id="IPR020613">
    <property type="entry name" value="Thiolase_CS"/>
</dbReference>
<comment type="caution">
    <text evidence="10">The sequence shown here is derived from an EMBL/GenBank/DDBJ whole genome shotgun (WGS) entry which is preliminary data.</text>
</comment>
<dbReference type="CDD" id="cd00751">
    <property type="entry name" value="thiolase"/>
    <property type="match status" value="1"/>
</dbReference>
<dbReference type="OrthoDB" id="56116at2"/>
<dbReference type="InterPro" id="IPR002155">
    <property type="entry name" value="Thiolase"/>
</dbReference>
<keyword evidence="11" id="KW-1185">Reference proteome</keyword>
<reference evidence="10 11" key="1">
    <citation type="submission" date="2018-12" db="EMBL/GenBank/DDBJ databases">
        <title>Bacillus chawlae sp. nov., Bacillus glennii sp. nov., and Bacillus saganii sp. nov. Isolated from the Vehicle Assembly Building at Kennedy Space Center where the Viking Spacecraft were Assembled.</title>
        <authorList>
            <person name="Seuylemezian A."/>
            <person name="Vaishampayan P."/>
        </authorList>
    </citation>
    <scope>NUCLEOTIDE SEQUENCE [LARGE SCALE GENOMIC DNA]</scope>
    <source>
        <strain evidence="10 11">L5</strain>
    </source>
</reference>
<feature type="active site" description="Proton acceptor" evidence="6">
    <location>
        <position position="385"/>
    </location>
</feature>
<evidence type="ECO:0000256" key="1">
    <source>
        <dbReference type="ARBA" id="ARBA00010982"/>
    </source>
</evidence>
<evidence type="ECO:0000256" key="7">
    <source>
        <dbReference type="RuleBase" id="RU003557"/>
    </source>
</evidence>
<dbReference type="GO" id="GO:0003985">
    <property type="term" value="F:acetyl-CoA C-acetyltransferase activity"/>
    <property type="evidence" value="ECO:0007669"/>
    <property type="project" value="UniProtKB-EC"/>
</dbReference>
<dbReference type="EC" id="2.3.1.9" evidence="2"/>